<dbReference type="SUPFAM" id="SSF56176">
    <property type="entry name" value="FAD-binding/transporter-associated domain-like"/>
    <property type="match status" value="1"/>
</dbReference>
<evidence type="ECO:0000256" key="4">
    <source>
        <dbReference type="ARBA" id="ARBA00023002"/>
    </source>
</evidence>
<keyword evidence="2" id="KW-0285">Flavoprotein</keyword>
<dbReference type="InterPro" id="IPR016167">
    <property type="entry name" value="FAD-bd_PCMH_sub1"/>
</dbReference>
<dbReference type="InterPro" id="IPR036318">
    <property type="entry name" value="FAD-bd_PCMH-like_sf"/>
</dbReference>
<dbReference type="Gene3D" id="3.30.70.2740">
    <property type="match status" value="1"/>
</dbReference>
<evidence type="ECO:0000256" key="3">
    <source>
        <dbReference type="ARBA" id="ARBA00022827"/>
    </source>
</evidence>
<dbReference type="RefSeq" id="WP_166537724.1">
    <property type="nucleotide sequence ID" value="NZ_JAABLM010000016.1"/>
</dbReference>
<evidence type="ECO:0000259" key="5">
    <source>
        <dbReference type="PROSITE" id="PS51387"/>
    </source>
</evidence>
<reference evidence="7" key="1">
    <citation type="submission" date="2020-01" db="EMBL/GenBank/DDBJ databases">
        <title>Sphingomonas sp. strain CSW-10.</title>
        <authorList>
            <person name="Chen W.-M."/>
        </authorList>
    </citation>
    <scope>NUCLEOTIDE SEQUENCE [LARGE SCALE GENOMIC DNA]</scope>
    <source>
        <strain evidence="7">NST-5</strain>
    </source>
</reference>
<feature type="domain" description="FAD-binding PCMH-type" evidence="5">
    <location>
        <begin position="40"/>
        <end position="219"/>
    </location>
</feature>
<dbReference type="InterPro" id="IPR006094">
    <property type="entry name" value="Oxid_FAD_bind_N"/>
</dbReference>
<keyword evidence="3" id="KW-0274">FAD</keyword>
<comment type="cofactor">
    <cofactor evidence="1">
        <name>FAD</name>
        <dbReference type="ChEBI" id="CHEBI:57692"/>
    </cofactor>
</comment>
<name>A0ABW9ZAE4_9FLAO</name>
<accession>A0ABW9ZAE4</accession>
<keyword evidence="7" id="KW-1185">Reference proteome</keyword>
<dbReference type="PROSITE" id="PS51387">
    <property type="entry name" value="FAD_PCMH"/>
    <property type="match status" value="1"/>
</dbReference>
<organism evidence="6 7">
    <name type="scientific">Flavobacterium ichthyis</name>
    <dbReference type="NCBI Taxonomy" id="2698827"/>
    <lineage>
        <taxon>Bacteria</taxon>
        <taxon>Pseudomonadati</taxon>
        <taxon>Bacteroidota</taxon>
        <taxon>Flavobacteriia</taxon>
        <taxon>Flavobacteriales</taxon>
        <taxon>Flavobacteriaceae</taxon>
        <taxon>Flavobacterium</taxon>
    </lineage>
</organism>
<dbReference type="InterPro" id="IPR016171">
    <property type="entry name" value="Vanillyl_alc_oxidase_C-sub2"/>
</dbReference>
<dbReference type="Pfam" id="PF01565">
    <property type="entry name" value="FAD_binding_4"/>
    <property type="match status" value="1"/>
</dbReference>
<dbReference type="PANTHER" id="PTHR42934">
    <property type="entry name" value="GLYCOLATE OXIDASE SUBUNIT GLCD"/>
    <property type="match status" value="1"/>
</dbReference>
<dbReference type="SUPFAM" id="SSF55103">
    <property type="entry name" value="FAD-linked oxidases, C-terminal domain"/>
    <property type="match status" value="1"/>
</dbReference>
<dbReference type="Gene3D" id="3.30.465.10">
    <property type="match status" value="1"/>
</dbReference>
<gene>
    <name evidence="6" type="ORF">GV828_11710</name>
</gene>
<evidence type="ECO:0000313" key="6">
    <source>
        <dbReference type="EMBL" id="NBL65867.1"/>
    </source>
</evidence>
<dbReference type="InterPro" id="IPR016166">
    <property type="entry name" value="FAD-bd_PCMH"/>
</dbReference>
<proteinExistence type="predicted"/>
<dbReference type="Proteomes" id="UP000798602">
    <property type="component" value="Unassembled WGS sequence"/>
</dbReference>
<dbReference type="Gene3D" id="3.30.70.2190">
    <property type="match status" value="1"/>
</dbReference>
<dbReference type="EMBL" id="JAABLM010000016">
    <property type="protein sequence ID" value="NBL65867.1"/>
    <property type="molecule type" value="Genomic_DNA"/>
</dbReference>
<dbReference type="Gene3D" id="3.30.43.10">
    <property type="entry name" value="Uridine Diphospho-n-acetylenolpyruvylglucosamine Reductase, domain 2"/>
    <property type="match status" value="1"/>
</dbReference>
<comment type="caution">
    <text evidence="6">The sequence shown here is derived from an EMBL/GenBank/DDBJ whole genome shotgun (WGS) entry which is preliminary data.</text>
</comment>
<keyword evidence="4" id="KW-0560">Oxidoreductase</keyword>
<dbReference type="InterPro" id="IPR016169">
    <property type="entry name" value="FAD-bd_PCMH_sub2"/>
</dbReference>
<dbReference type="PANTHER" id="PTHR42934:SF2">
    <property type="entry name" value="GLYCOLATE OXIDASE SUBUNIT GLCD"/>
    <property type="match status" value="1"/>
</dbReference>
<dbReference type="InterPro" id="IPR016164">
    <property type="entry name" value="FAD-linked_Oxase-like_C"/>
</dbReference>
<evidence type="ECO:0000313" key="7">
    <source>
        <dbReference type="Proteomes" id="UP000798602"/>
    </source>
</evidence>
<dbReference type="InterPro" id="IPR051914">
    <property type="entry name" value="FAD-linked_OxidoTrans_Type4"/>
</dbReference>
<dbReference type="Pfam" id="PF02913">
    <property type="entry name" value="FAD-oxidase_C"/>
    <property type="match status" value="1"/>
</dbReference>
<dbReference type="InterPro" id="IPR004113">
    <property type="entry name" value="FAD-bd_oxidored_4_C"/>
</dbReference>
<evidence type="ECO:0000256" key="2">
    <source>
        <dbReference type="ARBA" id="ARBA00022630"/>
    </source>
</evidence>
<evidence type="ECO:0000256" key="1">
    <source>
        <dbReference type="ARBA" id="ARBA00001974"/>
    </source>
</evidence>
<sequence length="469" mass="51735">MNNEISPEIKLQLKAVVGASHFFEDTETTSHYGHDETEDLLFPPQIVLKPADSFQISEIVKIAFQNNIPVIPIGGRTGLSGGALSIFGGIAIAMERLNSILEIDEKNLQVIVEPGVITQTLQDTLLEKNLFYPVDPSSRGSCFIGGNVAENSGGARAVKYGVTKDYVLNLEVVLPNGEIIWTGANTLKNSTGYNLTALMVGSEGTLGIVTKIVLKLLPKHYHEVLMLVPFFNAKEACEAVSRIFRAGIIPSALEFMERDAIDWTLQYVEGVNLQIKDEVQAHLLIEVDGNFSDILFAEAEKIATVLEDFNIDEILFADTDDQKNALWKLRRAVGEAVKANSIYKEEDTVVPRYALPTLLEGIKKIGKKYGFKSVCYGHAGDGNLHVNIIKGKMSNDDWQTEIPKGIREIFELTVALKGTLSGEHGIGFVQKNFMDIAFNKVQLQLLKGIKELFDPKNIMNPGKVLPDNF</sequence>
<dbReference type="Gene3D" id="1.10.45.10">
    <property type="entry name" value="Vanillyl-alcohol Oxidase, Chain A, domain 4"/>
    <property type="match status" value="1"/>
</dbReference>
<protein>
    <submittedName>
        <fullName evidence="6">FAD-binding protein</fullName>
    </submittedName>
</protein>